<gene>
    <name evidence="4" type="ORF">H3H32_25740</name>
</gene>
<dbReference type="CDD" id="cd05374">
    <property type="entry name" value="17beta-HSD-like_SDR_c"/>
    <property type="match status" value="1"/>
</dbReference>
<dbReference type="RefSeq" id="WP_182458622.1">
    <property type="nucleotide sequence ID" value="NZ_CP059732.1"/>
</dbReference>
<evidence type="ECO:0000313" key="5">
    <source>
        <dbReference type="Proteomes" id="UP000515369"/>
    </source>
</evidence>
<comment type="similarity">
    <text evidence="1 3">Belongs to the short-chain dehydrogenases/reductases (SDR) family.</text>
</comment>
<dbReference type="Proteomes" id="UP000515369">
    <property type="component" value="Chromosome"/>
</dbReference>
<evidence type="ECO:0000313" key="4">
    <source>
        <dbReference type="EMBL" id="QMW01340.1"/>
    </source>
</evidence>
<accession>A0A7G5GR48</accession>
<dbReference type="PRINTS" id="PR00081">
    <property type="entry name" value="GDHRDH"/>
</dbReference>
<dbReference type="PANTHER" id="PTHR43976:SF16">
    <property type="entry name" value="SHORT-CHAIN DEHYDROGENASE_REDUCTASE FAMILY PROTEIN"/>
    <property type="match status" value="1"/>
</dbReference>
<dbReference type="InterPro" id="IPR051911">
    <property type="entry name" value="SDR_oxidoreductase"/>
</dbReference>
<name>A0A7G5GR48_9BACT</name>
<dbReference type="KEGG" id="sfol:H3H32_25740"/>
<dbReference type="PANTHER" id="PTHR43976">
    <property type="entry name" value="SHORT CHAIN DEHYDROGENASE"/>
    <property type="match status" value="1"/>
</dbReference>
<dbReference type="Pfam" id="PF00106">
    <property type="entry name" value="adh_short"/>
    <property type="match status" value="1"/>
</dbReference>
<protein>
    <submittedName>
        <fullName evidence="4">SDR family oxidoreductase</fullName>
    </submittedName>
</protein>
<evidence type="ECO:0000256" key="1">
    <source>
        <dbReference type="ARBA" id="ARBA00006484"/>
    </source>
</evidence>
<evidence type="ECO:0000256" key="2">
    <source>
        <dbReference type="ARBA" id="ARBA00023002"/>
    </source>
</evidence>
<dbReference type="GO" id="GO:0016491">
    <property type="term" value="F:oxidoreductase activity"/>
    <property type="evidence" value="ECO:0007669"/>
    <property type="project" value="UniProtKB-KW"/>
</dbReference>
<dbReference type="InterPro" id="IPR002347">
    <property type="entry name" value="SDR_fam"/>
</dbReference>
<reference evidence="4 5" key="1">
    <citation type="submission" date="2020-07" db="EMBL/GenBank/DDBJ databases">
        <title>Spirosoma foliorum sp. nov., isolated from the leaves on the Nejang mountain Korea, Republic of.</title>
        <authorList>
            <person name="Ho H."/>
            <person name="Lee Y.-J."/>
            <person name="Nurcahyanto D.-A."/>
            <person name="Kim S.-G."/>
        </authorList>
    </citation>
    <scope>NUCLEOTIDE SEQUENCE [LARGE SCALE GENOMIC DNA]</scope>
    <source>
        <strain evidence="4 5">PL0136</strain>
    </source>
</reference>
<keyword evidence="2" id="KW-0560">Oxidoreductase</keyword>
<evidence type="ECO:0000256" key="3">
    <source>
        <dbReference type="RuleBase" id="RU000363"/>
    </source>
</evidence>
<dbReference type="PRINTS" id="PR00080">
    <property type="entry name" value="SDRFAMILY"/>
</dbReference>
<dbReference type="EMBL" id="CP059732">
    <property type="protein sequence ID" value="QMW01340.1"/>
    <property type="molecule type" value="Genomic_DNA"/>
</dbReference>
<dbReference type="Gene3D" id="3.40.50.720">
    <property type="entry name" value="NAD(P)-binding Rossmann-like Domain"/>
    <property type="match status" value="1"/>
</dbReference>
<dbReference type="AlphaFoldDB" id="A0A7G5GR48"/>
<dbReference type="SUPFAM" id="SSF51735">
    <property type="entry name" value="NAD(P)-binding Rossmann-fold domains"/>
    <property type="match status" value="1"/>
</dbReference>
<proteinExistence type="inferred from homology"/>
<organism evidence="4 5">
    <name type="scientific">Spirosoma foliorum</name>
    <dbReference type="NCBI Taxonomy" id="2710596"/>
    <lineage>
        <taxon>Bacteria</taxon>
        <taxon>Pseudomonadati</taxon>
        <taxon>Bacteroidota</taxon>
        <taxon>Cytophagia</taxon>
        <taxon>Cytophagales</taxon>
        <taxon>Cytophagaceae</taxon>
        <taxon>Spirosoma</taxon>
    </lineage>
</organism>
<keyword evidence="5" id="KW-1185">Reference proteome</keyword>
<dbReference type="InterPro" id="IPR036291">
    <property type="entry name" value="NAD(P)-bd_dom_sf"/>
</dbReference>
<sequence>MTKTIFITGASSGLGKAAAILFANKGWNVIATMRNPENETELTQISAIKLLPLDVTNLEQIQSTVQQVIDSSEVDVVFNNAGYGLVGPLEGTTDVQIVKQLETNLLGVIRVTQAFIPHFRAKQAGLFISTTSIGGLVAFPFNSVYHATKWALEGWSESMSFELSKFGIGIKTVSPGGITTDFSGRSIVRTSHEAYTDQLNKVVAAFSDPARRANYSTAEKIAEVVYEAATDGKNQLRYVAGADAKALYAQRLQVGDEVFRKAVDDRFFNE</sequence>